<dbReference type="InterPro" id="IPR045379">
    <property type="entry name" value="Crinkler_N"/>
</dbReference>
<proteinExistence type="predicted"/>
<evidence type="ECO:0000256" key="3">
    <source>
        <dbReference type="ARBA" id="ARBA00022525"/>
    </source>
</evidence>
<feature type="domain" description="Crinkler effector protein N-terminal" evidence="4">
    <location>
        <begin position="5"/>
        <end position="109"/>
    </location>
</feature>
<dbReference type="OrthoDB" id="2427869at2759"/>
<dbReference type="Pfam" id="PF20147">
    <property type="entry name" value="Crinkler"/>
    <property type="match status" value="1"/>
</dbReference>
<reference evidence="5 6" key="1">
    <citation type="submission" date="2018-06" db="EMBL/GenBank/DDBJ databases">
        <title>A transcriptomic atlas of mushroom development highlights an independent origin of complex multicellularity.</title>
        <authorList>
            <consortium name="DOE Joint Genome Institute"/>
            <person name="Krizsan K."/>
            <person name="Almasi E."/>
            <person name="Merenyi Z."/>
            <person name="Sahu N."/>
            <person name="Viragh M."/>
            <person name="Koszo T."/>
            <person name="Mondo S."/>
            <person name="Kiss B."/>
            <person name="Balint B."/>
            <person name="Kues U."/>
            <person name="Barry K."/>
            <person name="Hegedus J.C."/>
            <person name="Henrissat B."/>
            <person name="Johnson J."/>
            <person name="Lipzen A."/>
            <person name="Ohm R."/>
            <person name="Nagy I."/>
            <person name="Pangilinan J."/>
            <person name="Yan J."/>
            <person name="Xiong Y."/>
            <person name="Grigoriev I.V."/>
            <person name="Hibbett D.S."/>
            <person name="Nagy L.G."/>
        </authorList>
    </citation>
    <scope>NUCLEOTIDE SEQUENCE [LARGE SCALE GENOMIC DNA]</scope>
    <source>
        <strain evidence="5 6">SZMC22713</strain>
    </source>
</reference>
<dbReference type="Proteomes" id="UP000294933">
    <property type="component" value="Unassembled WGS sequence"/>
</dbReference>
<evidence type="ECO:0000256" key="2">
    <source>
        <dbReference type="ARBA" id="ARBA00004613"/>
    </source>
</evidence>
<protein>
    <recommendedName>
        <fullName evidence="4">Crinkler effector protein N-terminal domain-containing protein</fullName>
    </recommendedName>
</protein>
<gene>
    <name evidence="5" type="ORF">BD410DRAFT_783216</name>
</gene>
<name>A0A4Y7QIY0_9AGAM</name>
<keyword evidence="3" id="KW-0964">Secreted</keyword>
<keyword evidence="6" id="KW-1185">Reference proteome</keyword>
<dbReference type="EMBL" id="ML170160">
    <property type="protein sequence ID" value="TDL27062.1"/>
    <property type="molecule type" value="Genomic_DNA"/>
</dbReference>
<dbReference type="GO" id="GO:0043657">
    <property type="term" value="C:host cell"/>
    <property type="evidence" value="ECO:0007669"/>
    <property type="project" value="UniProtKB-SubCell"/>
</dbReference>
<evidence type="ECO:0000313" key="6">
    <source>
        <dbReference type="Proteomes" id="UP000294933"/>
    </source>
</evidence>
<sequence>MSETLQLWCWVTHDGPNPSRVFGVEIGREASIAALKRAIKNKKPNGLAHIDADALRLWKVSQAIPVDRSFKEKIEVLKLTDQQSILHEKALSELFLESPVEKHLHIIVQTSPAAEDVAPPPRDPSPSSIYQSQLEATRILREQYVKDFEAFWSDVTE</sequence>
<dbReference type="GO" id="GO:0005576">
    <property type="term" value="C:extracellular region"/>
    <property type="evidence" value="ECO:0007669"/>
    <property type="project" value="UniProtKB-SubCell"/>
</dbReference>
<evidence type="ECO:0000313" key="5">
    <source>
        <dbReference type="EMBL" id="TDL27062.1"/>
    </source>
</evidence>
<evidence type="ECO:0000259" key="4">
    <source>
        <dbReference type="Pfam" id="PF20147"/>
    </source>
</evidence>
<evidence type="ECO:0000256" key="1">
    <source>
        <dbReference type="ARBA" id="ARBA00004340"/>
    </source>
</evidence>
<accession>A0A4Y7QIY0</accession>
<dbReference type="VEuPathDB" id="FungiDB:BD410DRAFT_783216"/>
<organism evidence="5 6">
    <name type="scientific">Rickenella mellea</name>
    <dbReference type="NCBI Taxonomy" id="50990"/>
    <lineage>
        <taxon>Eukaryota</taxon>
        <taxon>Fungi</taxon>
        <taxon>Dikarya</taxon>
        <taxon>Basidiomycota</taxon>
        <taxon>Agaricomycotina</taxon>
        <taxon>Agaricomycetes</taxon>
        <taxon>Hymenochaetales</taxon>
        <taxon>Rickenellaceae</taxon>
        <taxon>Rickenella</taxon>
    </lineage>
</organism>
<dbReference type="AlphaFoldDB" id="A0A4Y7QIY0"/>
<comment type="subcellular location">
    <subcellularLocation>
        <location evidence="1">Host cell</location>
    </subcellularLocation>
    <subcellularLocation>
        <location evidence="2">Secreted</location>
    </subcellularLocation>
</comment>